<dbReference type="EMBL" id="JBHTMM010000100">
    <property type="protein sequence ID" value="MFD1312037.1"/>
    <property type="molecule type" value="Genomic_DNA"/>
</dbReference>
<dbReference type="InterPro" id="IPR036388">
    <property type="entry name" value="WH-like_DNA-bd_sf"/>
</dbReference>
<reference evidence="6" key="1">
    <citation type="journal article" date="2019" name="Int. J. Syst. Evol. Microbiol.">
        <title>The Global Catalogue of Microorganisms (GCM) 10K type strain sequencing project: providing services to taxonomists for standard genome sequencing and annotation.</title>
        <authorList>
            <consortium name="The Broad Institute Genomics Platform"/>
            <consortium name="The Broad Institute Genome Sequencing Center for Infectious Disease"/>
            <person name="Wu L."/>
            <person name="Ma J."/>
        </authorList>
    </citation>
    <scope>NUCLEOTIDE SEQUENCE [LARGE SCALE GENOMIC DNA]</scope>
    <source>
        <strain evidence="6">CGMCC 4.7020</strain>
    </source>
</reference>
<dbReference type="InterPro" id="IPR002577">
    <property type="entry name" value="HTH_HxlR"/>
</dbReference>
<dbReference type="InterPro" id="IPR036390">
    <property type="entry name" value="WH_DNA-bd_sf"/>
</dbReference>
<evidence type="ECO:0000259" key="4">
    <source>
        <dbReference type="PROSITE" id="PS51118"/>
    </source>
</evidence>
<evidence type="ECO:0000256" key="2">
    <source>
        <dbReference type="ARBA" id="ARBA00023125"/>
    </source>
</evidence>
<evidence type="ECO:0000313" key="6">
    <source>
        <dbReference type="Proteomes" id="UP001597058"/>
    </source>
</evidence>
<keyword evidence="6" id="KW-1185">Reference proteome</keyword>
<gene>
    <name evidence="5" type="ORF">ACFQ5X_40365</name>
</gene>
<organism evidence="5 6">
    <name type="scientific">Streptomyces kaempferi</name>
    <dbReference type="NCBI Taxonomy" id="333725"/>
    <lineage>
        <taxon>Bacteria</taxon>
        <taxon>Bacillati</taxon>
        <taxon>Actinomycetota</taxon>
        <taxon>Actinomycetes</taxon>
        <taxon>Kitasatosporales</taxon>
        <taxon>Streptomycetaceae</taxon>
        <taxon>Streptomyces</taxon>
    </lineage>
</organism>
<proteinExistence type="predicted"/>
<accession>A0ABW3XSM1</accession>
<sequence>MTESSGAPEAGVEPVITKTGRFSDYDDTVAGWCHMEHALELVGTRSAMILLREIYYGARRFDALARHTGLTEAVTAQRLKRLVDAGLLQRHPYREPGQRTRYEYVLTDLGRSLFPVFVALMEWGARLGNEGGVELVHVGCGSPVGAVVQCAKGHDVGLPDTAARFVSDGERGDQST</sequence>
<name>A0ABW3XSM1_9ACTN</name>
<keyword evidence="3" id="KW-0804">Transcription</keyword>
<evidence type="ECO:0000256" key="1">
    <source>
        <dbReference type="ARBA" id="ARBA00023015"/>
    </source>
</evidence>
<protein>
    <submittedName>
        <fullName evidence="5">Winged helix-turn-helix transcriptional regulator</fullName>
    </submittedName>
</protein>
<dbReference type="CDD" id="cd00090">
    <property type="entry name" value="HTH_ARSR"/>
    <property type="match status" value="1"/>
</dbReference>
<comment type="caution">
    <text evidence="5">The sequence shown here is derived from an EMBL/GenBank/DDBJ whole genome shotgun (WGS) entry which is preliminary data.</text>
</comment>
<dbReference type="PROSITE" id="PS51118">
    <property type="entry name" value="HTH_HXLR"/>
    <property type="match status" value="1"/>
</dbReference>
<dbReference type="InterPro" id="IPR011991">
    <property type="entry name" value="ArsR-like_HTH"/>
</dbReference>
<keyword evidence="2" id="KW-0238">DNA-binding</keyword>
<dbReference type="Pfam" id="PF01638">
    <property type="entry name" value="HxlR"/>
    <property type="match status" value="1"/>
</dbReference>
<dbReference type="PANTHER" id="PTHR33204">
    <property type="entry name" value="TRANSCRIPTIONAL REGULATOR, MARR FAMILY"/>
    <property type="match status" value="1"/>
</dbReference>
<feature type="domain" description="HTH hxlR-type" evidence="4">
    <location>
        <begin position="33"/>
        <end position="132"/>
    </location>
</feature>
<dbReference type="Gene3D" id="1.10.10.10">
    <property type="entry name" value="Winged helix-like DNA-binding domain superfamily/Winged helix DNA-binding domain"/>
    <property type="match status" value="1"/>
</dbReference>
<dbReference type="PANTHER" id="PTHR33204:SF18">
    <property type="entry name" value="TRANSCRIPTIONAL REGULATORY PROTEIN"/>
    <property type="match status" value="1"/>
</dbReference>
<evidence type="ECO:0000256" key="3">
    <source>
        <dbReference type="ARBA" id="ARBA00023163"/>
    </source>
</evidence>
<keyword evidence="1" id="KW-0805">Transcription regulation</keyword>
<evidence type="ECO:0000313" key="5">
    <source>
        <dbReference type="EMBL" id="MFD1312037.1"/>
    </source>
</evidence>
<dbReference type="RefSeq" id="WP_381241836.1">
    <property type="nucleotide sequence ID" value="NZ_JBHSKH010000103.1"/>
</dbReference>
<dbReference type="Proteomes" id="UP001597058">
    <property type="component" value="Unassembled WGS sequence"/>
</dbReference>
<dbReference type="SUPFAM" id="SSF46785">
    <property type="entry name" value="Winged helix' DNA-binding domain"/>
    <property type="match status" value="1"/>
</dbReference>